<dbReference type="AlphaFoldDB" id="A0A0C2G3P1"/>
<dbReference type="OrthoDB" id="10063729at2759"/>
<gene>
    <name evidence="2" type="ORF">ANCDUO_18224</name>
</gene>
<sequence>MKQWLQGKEVFINVLSQMKHNPFTGVPLGGIGCGSIGTDFRGAFNKFSLIPGVKEQWQGNIKANQ</sequence>
<dbReference type="InterPro" id="IPR052566">
    <property type="entry name" value="Non-lysos_glucosylceramidase"/>
</dbReference>
<keyword evidence="3" id="KW-1185">Reference proteome</keyword>
<dbReference type="EMBL" id="KN745805">
    <property type="protein sequence ID" value="KIH51686.1"/>
    <property type="molecule type" value="Genomic_DNA"/>
</dbReference>
<evidence type="ECO:0000259" key="1">
    <source>
        <dbReference type="Pfam" id="PF12215"/>
    </source>
</evidence>
<protein>
    <recommendedName>
        <fullName evidence="1">Glycosyl-hydrolase family 116 N-terminal domain-containing protein</fullName>
    </recommendedName>
</protein>
<dbReference type="InterPro" id="IPR024462">
    <property type="entry name" value="GH116_N"/>
</dbReference>
<dbReference type="PANTHER" id="PTHR12654">
    <property type="entry name" value="BILE ACID BETA-GLUCOSIDASE-RELATED"/>
    <property type="match status" value="1"/>
</dbReference>
<accession>A0A0C2G3P1</accession>
<dbReference type="PANTHER" id="PTHR12654:SF0">
    <property type="entry name" value="NON-LYSOSOMAL GLUCOSYLCERAMIDASE"/>
    <property type="match status" value="1"/>
</dbReference>
<name>A0A0C2G3P1_9BILA</name>
<reference evidence="2 3" key="1">
    <citation type="submission" date="2013-12" db="EMBL/GenBank/DDBJ databases">
        <title>Draft genome of the parsitic nematode Ancylostoma duodenale.</title>
        <authorList>
            <person name="Mitreva M."/>
        </authorList>
    </citation>
    <scope>NUCLEOTIDE SEQUENCE [LARGE SCALE GENOMIC DNA]</scope>
    <source>
        <strain evidence="2 3">Zhejiang</strain>
    </source>
</reference>
<evidence type="ECO:0000313" key="3">
    <source>
        <dbReference type="Proteomes" id="UP000054047"/>
    </source>
</evidence>
<organism evidence="2 3">
    <name type="scientific">Ancylostoma duodenale</name>
    <dbReference type="NCBI Taxonomy" id="51022"/>
    <lineage>
        <taxon>Eukaryota</taxon>
        <taxon>Metazoa</taxon>
        <taxon>Ecdysozoa</taxon>
        <taxon>Nematoda</taxon>
        <taxon>Chromadorea</taxon>
        <taxon>Rhabditida</taxon>
        <taxon>Rhabditina</taxon>
        <taxon>Rhabditomorpha</taxon>
        <taxon>Strongyloidea</taxon>
        <taxon>Ancylostomatidae</taxon>
        <taxon>Ancylostomatinae</taxon>
        <taxon>Ancylostoma</taxon>
    </lineage>
</organism>
<dbReference type="PROSITE" id="PS51257">
    <property type="entry name" value="PROKAR_LIPOPROTEIN"/>
    <property type="match status" value="1"/>
</dbReference>
<feature type="domain" description="Glycosyl-hydrolase family 116 N-terminal" evidence="1">
    <location>
        <begin position="25"/>
        <end position="65"/>
    </location>
</feature>
<dbReference type="Pfam" id="PF12215">
    <property type="entry name" value="Glyco_hydr_116N"/>
    <property type="match status" value="1"/>
</dbReference>
<dbReference type="Proteomes" id="UP000054047">
    <property type="component" value="Unassembled WGS sequence"/>
</dbReference>
<feature type="non-terminal residue" evidence="2">
    <location>
        <position position="65"/>
    </location>
</feature>
<proteinExistence type="predicted"/>
<dbReference type="GO" id="GO:0008422">
    <property type="term" value="F:beta-glucosidase activity"/>
    <property type="evidence" value="ECO:0007669"/>
    <property type="project" value="TreeGrafter"/>
</dbReference>
<evidence type="ECO:0000313" key="2">
    <source>
        <dbReference type="EMBL" id="KIH51686.1"/>
    </source>
</evidence>